<dbReference type="Proteomes" id="UP000031938">
    <property type="component" value="Unassembled WGS sequence"/>
</dbReference>
<dbReference type="InterPro" id="IPR006140">
    <property type="entry name" value="D-isomer_DH_NAD-bd"/>
</dbReference>
<evidence type="ECO:0000256" key="1">
    <source>
        <dbReference type="ARBA" id="ARBA00005854"/>
    </source>
</evidence>
<proteinExistence type="inferred from homology"/>
<organism evidence="4 5">
    <name type="scientific">Jeotgalibacillus soli</name>
    <dbReference type="NCBI Taxonomy" id="889306"/>
    <lineage>
        <taxon>Bacteria</taxon>
        <taxon>Bacillati</taxon>
        <taxon>Bacillota</taxon>
        <taxon>Bacilli</taxon>
        <taxon>Bacillales</taxon>
        <taxon>Caryophanaceae</taxon>
        <taxon>Jeotgalibacillus</taxon>
    </lineage>
</organism>
<dbReference type="PATRIC" id="fig|889306.3.peg.497"/>
<keyword evidence="5" id="KW-1185">Reference proteome</keyword>
<evidence type="ECO:0000259" key="3">
    <source>
        <dbReference type="Pfam" id="PF02826"/>
    </source>
</evidence>
<protein>
    <recommendedName>
        <fullName evidence="3">D-isomer specific 2-hydroxyacid dehydrogenase NAD-binding domain-containing protein</fullName>
    </recommendedName>
</protein>
<reference evidence="4 5" key="1">
    <citation type="submission" date="2015-01" db="EMBL/GenBank/DDBJ databases">
        <title>Genome sequencing of Jeotgalibacillus soli.</title>
        <authorList>
            <person name="Goh K.M."/>
            <person name="Chan K.-G."/>
            <person name="Yaakop A.S."/>
            <person name="Ee R."/>
            <person name="Gan H.M."/>
            <person name="Chan C.S."/>
        </authorList>
    </citation>
    <scope>NUCLEOTIDE SEQUENCE [LARGE SCALE GENOMIC DNA]</scope>
    <source>
        <strain evidence="4 5">P9</strain>
    </source>
</reference>
<dbReference type="AlphaFoldDB" id="A0A0C2W7X8"/>
<dbReference type="SUPFAM" id="SSF51735">
    <property type="entry name" value="NAD(P)-binding Rossmann-fold domains"/>
    <property type="match status" value="1"/>
</dbReference>
<gene>
    <name evidence="4" type="ORF">KP78_04980</name>
</gene>
<dbReference type="GO" id="GO:0008720">
    <property type="term" value="F:D-lactate dehydrogenase (NAD+) activity"/>
    <property type="evidence" value="ECO:0007669"/>
    <property type="project" value="TreeGrafter"/>
</dbReference>
<dbReference type="PANTHER" id="PTHR43026:SF1">
    <property type="entry name" value="2-HYDROXYACID DEHYDROGENASE HOMOLOG 1-RELATED"/>
    <property type="match status" value="1"/>
</dbReference>
<feature type="domain" description="D-isomer specific 2-hydroxyacid dehydrogenase NAD-binding" evidence="3">
    <location>
        <begin position="2"/>
        <end position="59"/>
    </location>
</feature>
<comment type="caution">
    <text evidence="4">The sequence shown here is derived from an EMBL/GenBank/DDBJ whole genome shotgun (WGS) entry which is preliminary data.</text>
</comment>
<dbReference type="GO" id="GO:0051287">
    <property type="term" value="F:NAD binding"/>
    <property type="evidence" value="ECO:0007669"/>
    <property type="project" value="InterPro"/>
</dbReference>
<dbReference type="EMBL" id="JXRP01000006">
    <property type="protein sequence ID" value="KIL52128.1"/>
    <property type="molecule type" value="Genomic_DNA"/>
</dbReference>
<dbReference type="STRING" id="889306.KP78_04980"/>
<dbReference type="Pfam" id="PF02826">
    <property type="entry name" value="2-Hacid_dh_C"/>
    <property type="match status" value="1"/>
</dbReference>
<dbReference type="PANTHER" id="PTHR43026">
    <property type="entry name" value="2-HYDROXYACID DEHYDROGENASE HOMOLOG 1-RELATED"/>
    <property type="match status" value="1"/>
</dbReference>
<comment type="similarity">
    <text evidence="1">Belongs to the D-isomer specific 2-hydroxyacid dehydrogenase family.</text>
</comment>
<dbReference type="InterPro" id="IPR058205">
    <property type="entry name" value="D-LDH-like"/>
</dbReference>
<accession>A0A0C2W7X8</accession>
<evidence type="ECO:0000313" key="5">
    <source>
        <dbReference type="Proteomes" id="UP000031938"/>
    </source>
</evidence>
<name>A0A0C2W7X8_9BACL</name>
<keyword evidence="2" id="KW-0520">NAD</keyword>
<sequence>MNGFGMNVIAYDPFIQSADEYIQLKSTVDELLQESDFVSLHMPYSTKLHHFIDKAKLEK</sequence>
<dbReference type="InterPro" id="IPR036291">
    <property type="entry name" value="NAD(P)-bd_dom_sf"/>
</dbReference>
<dbReference type="Gene3D" id="3.40.50.720">
    <property type="entry name" value="NAD(P)-binding Rossmann-like Domain"/>
    <property type="match status" value="1"/>
</dbReference>
<evidence type="ECO:0000256" key="2">
    <source>
        <dbReference type="ARBA" id="ARBA00023027"/>
    </source>
</evidence>
<evidence type="ECO:0000313" key="4">
    <source>
        <dbReference type="EMBL" id="KIL52128.1"/>
    </source>
</evidence>